<dbReference type="PROSITE" id="PS00137">
    <property type="entry name" value="SUBTILASE_HIS"/>
    <property type="match status" value="1"/>
</dbReference>
<accession>A0A6M0RUD7</accession>
<dbReference type="InterPro" id="IPR034054">
    <property type="entry name" value="Pep_S8_PrcA"/>
</dbReference>
<dbReference type="PANTHER" id="PTHR42884:SF14">
    <property type="entry name" value="NEUROENDOCRINE CONVERTASE 1"/>
    <property type="match status" value="1"/>
</dbReference>
<sequence length="713" mass="77695">MPIVKVDVVREVPEMTTGESLQGVSPEQAGVILQRGGEELLLYKVHNWLTIRIETLEEQSSLLEYLKQEWRPLAVKSVARGQLIALKVHRQQLENALQMARQLDSIRFASHVYELAASPKTHIYLLDQLTVQFTTEFPLRTIDELARELGLIREKGLDGTERTYIFRVTKAAAENPIKLANRLMRNAQVLVAEPNVVVSTAPLYRPKDSLYSEQWHLQHQGGRGLASKSHIDAEKAWDITRGSRSVVIAVTDDAFDLNHPDLQGMGKLVAPSDLKHRDGLPMPSQAHENHGTAVAGLAVAEETGSGVVGVAPGCSFMPIQTTGYLDDESIEQLFEGAVSRGASVISCSWSPAAVYFPLSLRQRNAINRAATKGRNGKGCVVLFSAGNANRPLNGKVRELGWPKNALRGVTQWLGGFAMHPDVITVSASTSLNQKAVYSNWGKHVSVAAPSNNGPPSMALPDVGQVETGPLVNGSFAGLGMTTADRTGRTGYSRTSYTSSFGGTSSACPVVAGVVGLMLSANPDLDAGEVKQILQDTADKIEDKTPDPQLGLTYGSYDNRGHSLWFGYGKVNAYKAVKAAQDRYLAHRRLSKVIERTSAVTLTIPADRTAMQKAGITINQRGTLQDIQIYVEIRHGFLGDLSIAVMSPPGKSVLLQGRTLGRQTQLRKTYTFENTPALSLLMNAGIHGRWQLKILDHSETHQGQLLQWSLKLGI</sequence>
<keyword evidence="8" id="KW-1185">Reference proteome</keyword>
<dbReference type="Gene3D" id="3.40.50.200">
    <property type="entry name" value="Peptidase S8/S53 domain"/>
    <property type="match status" value="1"/>
</dbReference>
<gene>
    <name evidence="7" type="ORF">DXZ20_29925</name>
</gene>
<dbReference type="AlphaFoldDB" id="A0A6M0RUD7"/>
<protein>
    <submittedName>
        <fullName evidence="7">Peptidase S8</fullName>
    </submittedName>
</protein>
<evidence type="ECO:0000256" key="1">
    <source>
        <dbReference type="ARBA" id="ARBA00022670"/>
    </source>
</evidence>
<organism evidence="7 8">
    <name type="scientific">Adonisia turfae CCMR0081</name>
    <dbReference type="NCBI Taxonomy" id="2292702"/>
    <lineage>
        <taxon>Bacteria</taxon>
        <taxon>Bacillati</taxon>
        <taxon>Cyanobacteriota</taxon>
        <taxon>Adonisia</taxon>
        <taxon>Adonisia turfae</taxon>
    </lineage>
</organism>
<evidence type="ECO:0000256" key="3">
    <source>
        <dbReference type="ARBA" id="ARBA00022825"/>
    </source>
</evidence>
<feature type="active site" description="Charge relay system" evidence="4 5">
    <location>
        <position position="252"/>
    </location>
</feature>
<dbReference type="InterPro" id="IPR015500">
    <property type="entry name" value="Peptidase_S8_subtilisin-rel"/>
</dbReference>
<keyword evidence="1 5" id="KW-0645">Protease</keyword>
<dbReference type="PANTHER" id="PTHR42884">
    <property type="entry name" value="PROPROTEIN CONVERTASE SUBTILISIN/KEXIN-RELATED"/>
    <property type="match status" value="1"/>
</dbReference>
<feature type="active site" description="Charge relay system" evidence="4 5">
    <location>
        <position position="504"/>
    </location>
</feature>
<dbReference type="InterPro" id="IPR023828">
    <property type="entry name" value="Peptidase_S8_Ser-AS"/>
</dbReference>
<dbReference type="InterPro" id="IPR000209">
    <property type="entry name" value="Peptidase_S8/S53_dom"/>
</dbReference>
<dbReference type="Gene3D" id="2.60.120.260">
    <property type="entry name" value="Galactose-binding domain-like"/>
    <property type="match status" value="1"/>
</dbReference>
<comment type="caution">
    <text evidence="7">The sequence shown here is derived from an EMBL/GenBank/DDBJ whole genome shotgun (WGS) entry which is preliminary data.</text>
</comment>
<dbReference type="PROSITE" id="PS51892">
    <property type="entry name" value="SUBTILASE"/>
    <property type="match status" value="1"/>
</dbReference>
<evidence type="ECO:0000313" key="8">
    <source>
        <dbReference type="Proteomes" id="UP000481033"/>
    </source>
</evidence>
<dbReference type="InterPro" id="IPR008979">
    <property type="entry name" value="Galactose-bd-like_sf"/>
</dbReference>
<comment type="similarity">
    <text evidence="5">Belongs to the peptidase S8 family.</text>
</comment>
<evidence type="ECO:0000256" key="5">
    <source>
        <dbReference type="PROSITE-ProRule" id="PRU01240"/>
    </source>
</evidence>
<feature type="domain" description="P/Homo B" evidence="6">
    <location>
        <begin position="576"/>
        <end position="713"/>
    </location>
</feature>
<reference evidence="7 8" key="1">
    <citation type="journal article" date="2020" name="Microb. Ecol.">
        <title>Ecogenomics of the Marine Benthic Filamentous Cyanobacterium Adonisia.</title>
        <authorList>
            <person name="Walter J.M."/>
            <person name="Coutinho F.H."/>
            <person name="Leomil L."/>
            <person name="Hargreaves P.I."/>
            <person name="Campeao M.E."/>
            <person name="Vieira V.V."/>
            <person name="Silva B.S."/>
            <person name="Fistarol G.O."/>
            <person name="Salomon P.S."/>
            <person name="Sawabe T."/>
            <person name="Mino S."/>
            <person name="Hosokawa M."/>
            <person name="Miyashita H."/>
            <person name="Maruyama F."/>
            <person name="van Verk M.C."/>
            <person name="Dutilh B.E."/>
            <person name="Thompson C.C."/>
            <person name="Thompson F.L."/>
        </authorList>
    </citation>
    <scope>NUCLEOTIDE SEQUENCE [LARGE SCALE GENOMIC DNA]</scope>
    <source>
        <strain evidence="7 8">CCMR0081</strain>
    </source>
</reference>
<keyword evidence="2 5" id="KW-0378">Hydrolase</keyword>
<dbReference type="InterPro" id="IPR022398">
    <property type="entry name" value="Peptidase_S8_His-AS"/>
</dbReference>
<proteinExistence type="inferred from homology"/>
<evidence type="ECO:0000259" key="6">
    <source>
        <dbReference type="PROSITE" id="PS51829"/>
    </source>
</evidence>
<dbReference type="PROSITE" id="PS00138">
    <property type="entry name" value="SUBTILASE_SER"/>
    <property type="match status" value="1"/>
</dbReference>
<dbReference type="EMBL" id="QXHD01000004">
    <property type="protein sequence ID" value="NEZ59786.1"/>
    <property type="molecule type" value="Genomic_DNA"/>
</dbReference>
<keyword evidence="3 5" id="KW-0720">Serine protease</keyword>
<dbReference type="Pfam" id="PF01483">
    <property type="entry name" value="P_proprotein"/>
    <property type="match status" value="1"/>
</dbReference>
<dbReference type="PROSITE" id="PS51829">
    <property type="entry name" value="P_HOMO_B"/>
    <property type="match status" value="1"/>
</dbReference>
<dbReference type="GO" id="GO:0004252">
    <property type="term" value="F:serine-type endopeptidase activity"/>
    <property type="evidence" value="ECO:0007669"/>
    <property type="project" value="UniProtKB-UniRule"/>
</dbReference>
<dbReference type="InterPro" id="IPR036852">
    <property type="entry name" value="Peptidase_S8/S53_dom_sf"/>
</dbReference>
<dbReference type="Proteomes" id="UP000481033">
    <property type="component" value="Unassembled WGS sequence"/>
</dbReference>
<dbReference type="GO" id="GO:0012505">
    <property type="term" value="C:endomembrane system"/>
    <property type="evidence" value="ECO:0007669"/>
    <property type="project" value="UniProtKB-ARBA"/>
</dbReference>
<dbReference type="SUPFAM" id="SSF52743">
    <property type="entry name" value="Subtilisin-like"/>
    <property type="match status" value="1"/>
</dbReference>
<dbReference type="InterPro" id="IPR002884">
    <property type="entry name" value="P_dom"/>
</dbReference>
<dbReference type="CDD" id="cd07498">
    <property type="entry name" value="Peptidases_S8_15"/>
    <property type="match status" value="1"/>
</dbReference>
<dbReference type="GO" id="GO:0005737">
    <property type="term" value="C:cytoplasm"/>
    <property type="evidence" value="ECO:0007669"/>
    <property type="project" value="UniProtKB-ARBA"/>
</dbReference>
<dbReference type="GO" id="GO:0016020">
    <property type="term" value="C:membrane"/>
    <property type="evidence" value="ECO:0007669"/>
    <property type="project" value="TreeGrafter"/>
</dbReference>
<evidence type="ECO:0000256" key="4">
    <source>
        <dbReference type="PIRSR" id="PIRSR615500-1"/>
    </source>
</evidence>
<evidence type="ECO:0000313" key="7">
    <source>
        <dbReference type="EMBL" id="NEZ59786.1"/>
    </source>
</evidence>
<dbReference type="Pfam" id="PF00082">
    <property type="entry name" value="Peptidase_S8"/>
    <property type="match status" value="1"/>
</dbReference>
<dbReference type="RefSeq" id="WP_163702610.1">
    <property type="nucleotide sequence ID" value="NZ_QXHD01000004.1"/>
</dbReference>
<dbReference type="GO" id="GO:0016485">
    <property type="term" value="P:protein processing"/>
    <property type="evidence" value="ECO:0007669"/>
    <property type="project" value="TreeGrafter"/>
</dbReference>
<feature type="active site" description="Charge relay system" evidence="4 5">
    <location>
        <position position="290"/>
    </location>
</feature>
<name>A0A6M0RUD7_9CYAN</name>
<dbReference type="PRINTS" id="PR00723">
    <property type="entry name" value="SUBTILISIN"/>
</dbReference>
<evidence type="ECO:0000256" key="2">
    <source>
        <dbReference type="ARBA" id="ARBA00022801"/>
    </source>
</evidence>
<dbReference type="SUPFAM" id="SSF49785">
    <property type="entry name" value="Galactose-binding domain-like"/>
    <property type="match status" value="1"/>
</dbReference>